<dbReference type="Pfam" id="PF03605">
    <property type="entry name" value="DcuA_DcuB"/>
    <property type="match status" value="1"/>
</dbReference>
<evidence type="ECO:0000256" key="8">
    <source>
        <dbReference type="ARBA" id="ARBA00023136"/>
    </source>
</evidence>
<organism evidence="11 12">
    <name type="scientific">Corynebacterium antarcticum</name>
    <dbReference type="NCBI Taxonomy" id="2800405"/>
    <lineage>
        <taxon>Bacteria</taxon>
        <taxon>Bacillati</taxon>
        <taxon>Actinomycetota</taxon>
        <taxon>Actinomycetes</taxon>
        <taxon>Mycobacteriales</taxon>
        <taxon>Corynebacteriaceae</taxon>
        <taxon>Corynebacterium</taxon>
    </lineage>
</organism>
<evidence type="ECO:0000256" key="6">
    <source>
        <dbReference type="ARBA" id="ARBA00022692"/>
    </source>
</evidence>
<keyword evidence="3" id="KW-0813">Transport</keyword>
<reference evidence="11" key="1">
    <citation type="submission" date="2022-11" db="EMBL/GenBank/DDBJ databases">
        <title>Corynebacterium sp. isolated from Penguins.</title>
        <authorList>
            <person name="Sedlar K."/>
            <person name="Svec P."/>
        </authorList>
    </citation>
    <scope>NUCLEOTIDE SEQUENCE</scope>
    <source>
        <strain evidence="11">P5875</strain>
    </source>
</reference>
<dbReference type="EMBL" id="JAPMKX010000001">
    <property type="protein sequence ID" value="MCX7537032.1"/>
    <property type="molecule type" value="Genomic_DNA"/>
</dbReference>
<proteinExistence type="inferred from homology"/>
<sequence>MWLFLTAIVVPCRIPADEIPGTQVFRAGMSACVCVMGVAWLGTILINARLDSIRQASGDILSRTPLAARGGPLLRRRPALLQAATTRTLMPAALAIGVPPLTAVASFAAVSALFILPTYPTLLAAVEMDDTGSTRIGRYVFNHPFLLPGTLCIALAVALGFLFGSVIL</sequence>
<name>A0A9Q4CBD7_9CORY</name>
<evidence type="ECO:0000313" key="12">
    <source>
        <dbReference type="Proteomes" id="UP001070238"/>
    </source>
</evidence>
<dbReference type="GO" id="GO:0005886">
    <property type="term" value="C:plasma membrane"/>
    <property type="evidence" value="ECO:0007669"/>
    <property type="project" value="UniProtKB-SubCell"/>
</dbReference>
<evidence type="ECO:0000256" key="5">
    <source>
        <dbReference type="ARBA" id="ARBA00022519"/>
    </source>
</evidence>
<keyword evidence="6 10" id="KW-0812">Transmembrane</keyword>
<dbReference type="Proteomes" id="UP001070238">
    <property type="component" value="Unassembled WGS sequence"/>
</dbReference>
<keyword evidence="7 10" id="KW-1133">Transmembrane helix</keyword>
<evidence type="ECO:0000256" key="2">
    <source>
        <dbReference type="ARBA" id="ARBA00006413"/>
    </source>
</evidence>
<protein>
    <recommendedName>
        <fullName evidence="9">C4-dicarboxylate transporter DcuA</fullName>
    </recommendedName>
</protein>
<dbReference type="PANTHER" id="PTHR36106">
    <property type="entry name" value="ANAEROBIC C4-DICARBOXYLATE TRANSPORTER DCUB"/>
    <property type="match status" value="1"/>
</dbReference>
<feature type="transmembrane region" description="Helical" evidence="10">
    <location>
        <begin position="26"/>
        <end position="46"/>
    </location>
</feature>
<accession>A0A9Q4CBD7</accession>
<dbReference type="InterPro" id="IPR004668">
    <property type="entry name" value="Anaer_Dcu_memb_transpt"/>
</dbReference>
<evidence type="ECO:0000313" key="11">
    <source>
        <dbReference type="EMBL" id="MCX7537032.1"/>
    </source>
</evidence>
<evidence type="ECO:0000256" key="9">
    <source>
        <dbReference type="ARBA" id="ARBA00039380"/>
    </source>
</evidence>
<keyword evidence="5" id="KW-0997">Cell inner membrane</keyword>
<evidence type="ECO:0000256" key="3">
    <source>
        <dbReference type="ARBA" id="ARBA00022448"/>
    </source>
</evidence>
<dbReference type="PANTHER" id="PTHR36106:SF2">
    <property type="entry name" value="C4-DICARBOXYLATE TRANSPORTER DCUA"/>
    <property type="match status" value="1"/>
</dbReference>
<feature type="transmembrane region" description="Helical" evidence="10">
    <location>
        <begin position="104"/>
        <end position="125"/>
    </location>
</feature>
<dbReference type="RefSeq" id="WP_267168894.1">
    <property type="nucleotide sequence ID" value="NZ_JAPMKX010000001.1"/>
</dbReference>
<feature type="transmembrane region" description="Helical" evidence="10">
    <location>
        <begin position="145"/>
        <end position="167"/>
    </location>
</feature>
<comment type="subcellular location">
    <subcellularLocation>
        <location evidence="1">Cell inner membrane</location>
        <topology evidence="1">Multi-pass membrane protein</topology>
    </subcellularLocation>
</comment>
<dbReference type="AlphaFoldDB" id="A0A9Q4CBD7"/>
<evidence type="ECO:0000256" key="1">
    <source>
        <dbReference type="ARBA" id="ARBA00004429"/>
    </source>
</evidence>
<keyword evidence="8 10" id="KW-0472">Membrane</keyword>
<comment type="similarity">
    <text evidence="2">Belongs to the DcuA/DcuB transporter (TC 2.A.13.1) family.</text>
</comment>
<evidence type="ECO:0000256" key="10">
    <source>
        <dbReference type="SAM" id="Phobius"/>
    </source>
</evidence>
<gene>
    <name evidence="11" type="ORF">OS123_00505</name>
</gene>
<keyword evidence="4" id="KW-1003">Cell membrane</keyword>
<dbReference type="GO" id="GO:0015556">
    <property type="term" value="F:C4-dicarboxylate transmembrane transporter activity"/>
    <property type="evidence" value="ECO:0007669"/>
    <property type="project" value="InterPro"/>
</dbReference>
<evidence type="ECO:0000256" key="7">
    <source>
        <dbReference type="ARBA" id="ARBA00022989"/>
    </source>
</evidence>
<evidence type="ECO:0000256" key="4">
    <source>
        <dbReference type="ARBA" id="ARBA00022475"/>
    </source>
</evidence>
<comment type="caution">
    <text evidence="11">The sequence shown here is derived from an EMBL/GenBank/DDBJ whole genome shotgun (WGS) entry which is preliminary data.</text>
</comment>